<dbReference type="GO" id="GO:0003723">
    <property type="term" value="F:RNA binding"/>
    <property type="evidence" value="ECO:0007669"/>
    <property type="project" value="UniProtKB-UniRule"/>
</dbReference>
<dbReference type="Gene3D" id="3.30.1370.10">
    <property type="entry name" value="K Homology domain, type 1"/>
    <property type="match status" value="1"/>
</dbReference>
<sequence length="713" mass="81711">MAFGFGVGDVITAVNALVAACDKYAKVPQEIREASKDANSLLTIITGIGRITADENSIAHKEQQIKEQLDLDIKEIKVDVKRLRHHLRTYERQETRSALHSATQRVLFAWCNVPEIKEIRANFTEYRNRLGPILQILTVTGHHEVIRVVREHHELSSRADDILNEIKASLAASEERRKERDALRQNRVKEREKRFQEWENISMEDISPENVAALRVFLEQKQQKLEEETMDEDVARRHIDEISTRLWDAQSPRSSPQLEVPSIQLDTESWVATVASSARRERRSHHSTPLTESSQQRGIREPRTPVSREQSVSHMSLSRSSASSRSSHRRFRDSTLESDSTASHGRGLLDRTNRYVNSWFQGQSSTSSRRSSRVHSAVPSSVGTPRPRLNTDVSADISALSLEEPQNSNEWTTVSARAQPARSHTALTTSPSRRRTRQAPSLPRGLSSNLYHPKNILCVNWDNNALSTIAQTYFELLRLWTINTSSHWPFDRVESSGICMNAATDIDPDYVMNLLAPPRSNFRSKDFPNEKDKLFHRMKHKSPCEFKKQYLEYFNYILCFDEKSYEVVSGKNSGRQQESTSDPQVRCIPLDLDHLVWKNLNYDDAINEAEKIKFVVEAFMQKRLGWECPNRKLMDGDRRTLQIPIHRRKKGIIIGTRGKNIKELREKSRCAVQIFDEGLEGVSSLVIATGQVEDLRWVEKRVNELVTPQSHSG</sequence>
<feature type="region of interest" description="Disordered" evidence="2">
    <location>
        <begin position="404"/>
        <end position="446"/>
    </location>
</feature>
<reference evidence="4 5" key="1">
    <citation type="submission" date="2016-04" db="EMBL/GenBank/DDBJ databases">
        <title>A degradative enzymes factory behind the ericoid mycorrhizal symbiosis.</title>
        <authorList>
            <consortium name="DOE Joint Genome Institute"/>
            <person name="Martino E."/>
            <person name="Morin E."/>
            <person name="Grelet G."/>
            <person name="Kuo A."/>
            <person name="Kohler A."/>
            <person name="Daghino S."/>
            <person name="Barry K."/>
            <person name="Choi C."/>
            <person name="Cichocki N."/>
            <person name="Clum A."/>
            <person name="Copeland A."/>
            <person name="Hainaut M."/>
            <person name="Haridas S."/>
            <person name="Labutti K."/>
            <person name="Lindquist E."/>
            <person name="Lipzen A."/>
            <person name="Khouja H.-R."/>
            <person name="Murat C."/>
            <person name="Ohm R."/>
            <person name="Olson A."/>
            <person name="Spatafora J."/>
            <person name="Veneault-Fourrey C."/>
            <person name="Henrissat B."/>
            <person name="Grigoriev I."/>
            <person name="Martin F."/>
            <person name="Perotto S."/>
        </authorList>
    </citation>
    <scope>NUCLEOTIDE SEQUENCE [LARGE SCALE GENOMIC DNA]</scope>
    <source>
        <strain evidence="4 5">F</strain>
    </source>
</reference>
<accession>A0A2J6RLZ3</accession>
<dbReference type="Proteomes" id="UP000235786">
    <property type="component" value="Unassembled WGS sequence"/>
</dbReference>
<gene>
    <name evidence="4" type="ORF">L207DRAFT_634104</name>
</gene>
<dbReference type="CDD" id="cd00105">
    <property type="entry name" value="KH-I"/>
    <property type="match status" value="1"/>
</dbReference>
<protein>
    <recommendedName>
        <fullName evidence="3">K Homology domain-containing protein</fullName>
    </recommendedName>
</protein>
<dbReference type="AlphaFoldDB" id="A0A2J6RLZ3"/>
<evidence type="ECO:0000256" key="1">
    <source>
        <dbReference type="PROSITE-ProRule" id="PRU00117"/>
    </source>
</evidence>
<evidence type="ECO:0000313" key="5">
    <source>
        <dbReference type="Proteomes" id="UP000235786"/>
    </source>
</evidence>
<dbReference type="InterPro" id="IPR004088">
    <property type="entry name" value="KH_dom_type_1"/>
</dbReference>
<dbReference type="Pfam" id="PF00013">
    <property type="entry name" value="KH_1"/>
    <property type="match status" value="1"/>
</dbReference>
<name>A0A2J6RLZ3_HYAVF</name>
<keyword evidence="5" id="KW-1185">Reference proteome</keyword>
<dbReference type="SUPFAM" id="SSF54791">
    <property type="entry name" value="Eukaryotic type KH-domain (KH-domain type I)"/>
    <property type="match status" value="1"/>
</dbReference>
<organism evidence="4 5">
    <name type="scientific">Hyaloscypha variabilis (strain UAMH 11265 / GT02V1 / F)</name>
    <name type="common">Meliniomyces variabilis</name>
    <dbReference type="NCBI Taxonomy" id="1149755"/>
    <lineage>
        <taxon>Eukaryota</taxon>
        <taxon>Fungi</taxon>
        <taxon>Dikarya</taxon>
        <taxon>Ascomycota</taxon>
        <taxon>Pezizomycotina</taxon>
        <taxon>Leotiomycetes</taxon>
        <taxon>Helotiales</taxon>
        <taxon>Hyaloscyphaceae</taxon>
        <taxon>Hyaloscypha</taxon>
        <taxon>Hyaloscypha variabilis</taxon>
    </lineage>
</organism>
<proteinExistence type="predicted"/>
<feature type="region of interest" description="Disordered" evidence="2">
    <location>
        <begin position="274"/>
        <end position="349"/>
    </location>
</feature>
<feature type="region of interest" description="Disordered" evidence="2">
    <location>
        <begin position="361"/>
        <end position="391"/>
    </location>
</feature>
<dbReference type="SMART" id="SM00322">
    <property type="entry name" value="KH"/>
    <property type="match status" value="1"/>
</dbReference>
<evidence type="ECO:0000313" key="4">
    <source>
        <dbReference type="EMBL" id="PMD39527.1"/>
    </source>
</evidence>
<feature type="domain" description="K Homology" evidence="3">
    <location>
        <begin position="637"/>
        <end position="707"/>
    </location>
</feature>
<evidence type="ECO:0000256" key="2">
    <source>
        <dbReference type="SAM" id="MobiDB-lite"/>
    </source>
</evidence>
<feature type="compositionally biased region" description="Polar residues" evidence="2">
    <location>
        <begin position="288"/>
        <end position="297"/>
    </location>
</feature>
<dbReference type="PROSITE" id="PS50084">
    <property type="entry name" value="KH_TYPE_1"/>
    <property type="match status" value="1"/>
</dbReference>
<dbReference type="OrthoDB" id="3559640at2759"/>
<feature type="compositionally biased region" description="Low complexity" evidence="2">
    <location>
        <begin position="312"/>
        <end position="325"/>
    </location>
</feature>
<keyword evidence="1" id="KW-0694">RNA-binding</keyword>
<feature type="compositionally biased region" description="Polar residues" evidence="2">
    <location>
        <begin position="404"/>
        <end position="416"/>
    </location>
</feature>
<evidence type="ECO:0000259" key="3">
    <source>
        <dbReference type="SMART" id="SM00322"/>
    </source>
</evidence>
<dbReference type="InterPro" id="IPR036612">
    <property type="entry name" value="KH_dom_type_1_sf"/>
</dbReference>
<dbReference type="InterPro" id="IPR004087">
    <property type="entry name" value="KH_dom"/>
</dbReference>
<dbReference type="EMBL" id="KZ613946">
    <property type="protein sequence ID" value="PMD39527.1"/>
    <property type="molecule type" value="Genomic_DNA"/>
</dbReference>
<feature type="compositionally biased region" description="Low complexity" evidence="2">
    <location>
        <begin position="364"/>
        <end position="382"/>
    </location>
</feature>